<feature type="DNA-binding region" description="H-T-H motif" evidence="2">
    <location>
        <begin position="32"/>
        <end position="51"/>
    </location>
</feature>
<evidence type="ECO:0000313" key="4">
    <source>
        <dbReference type="EMBL" id="MFC7150995.1"/>
    </source>
</evidence>
<dbReference type="Proteomes" id="UP001596378">
    <property type="component" value="Unassembled WGS sequence"/>
</dbReference>
<dbReference type="InterPro" id="IPR009057">
    <property type="entry name" value="Homeodomain-like_sf"/>
</dbReference>
<accession>A0ABW2FCJ9</accession>
<dbReference type="PANTHER" id="PTHR43479:SF11">
    <property type="entry name" value="ACREF_ENVCD OPERON REPRESSOR-RELATED"/>
    <property type="match status" value="1"/>
</dbReference>
<dbReference type="PANTHER" id="PTHR43479">
    <property type="entry name" value="ACREF/ENVCD OPERON REPRESSOR-RELATED"/>
    <property type="match status" value="1"/>
</dbReference>
<evidence type="ECO:0000256" key="2">
    <source>
        <dbReference type="PROSITE-ProRule" id="PRU00335"/>
    </source>
</evidence>
<name>A0ABW2FCJ9_9BACL</name>
<evidence type="ECO:0000256" key="1">
    <source>
        <dbReference type="ARBA" id="ARBA00023125"/>
    </source>
</evidence>
<dbReference type="PROSITE" id="PS50977">
    <property type="entry name" value="HTH_TETR_2"/>
    <property type="match status" value="1"/>
</dbReference>
<dbReference type="SUPFAM" id="SSF46689">
    <property type="entry name" value="Homeodomain-like"/>
    <property type="match status" value="1"/>
</dbReference>
<feature type="domain" description="HTH tetR-type" evidence="3">
    <location>
        <begin position="9"/>
        <end position="69"/>
    </location>
</feature>
<dbReference type="PRINTS" id="PR00455">
    <property type="entry name" value="HTHTETR"/>
</dbReference>
<protein>
    <submittedName>
        <fullName evidence="4">TetR/AcrR family transcriptional regulator</fullName>
    </submittedName>
</protein>
<dbReference type="Pfam" id="PF21351">
    <property type="entry name" value="TetR_C_41"/>
    <property type="match status" value="1"/>
</dbReference>
<reference evidence="5" key="1">
    <citation type="journal article" date="2019" name="Int. J. Syst. Evol. Microbiol.">
        <title>The Global Catalogue of Microorganisms (GCM) 10K type strain sequencing project: providing services to taxonomists for standard genome sequencing and annotation.</title>
        <authorList>
            <consortium name="The Broad Institute Genomics Platform"/>
            <consortium name="The Broad Institute Genome Sequencing Center for Infectious Disease"/>
            <person name="Wu L."/>
            <person name="Ma J."/>
        </authorList>
    </citation>
    <scope>NUCLEOTIDE SEQUENCE [LARGE SCALE GENOMIC DNA]</scope>
    <source>
        <strain evidence="5">KCTC 12907</strain>
    </source>
</reference>
<dbReference type="InterPro" id="IPR050624">
    <property type="entry name" value="HTH-type_Tx_Regulator"/>
</dbReference>
<sequence>MRRSKAETTETIRKLIEIARIHFTEHGYANAALESIVHEANLTRGAVYHHFRSKKELFRAVLEDVQREVAERVEGDASTSEDSWQQLYLGCRAFIMAAVEESNRRILLIDGPAILGWETWREMDKNHSMRLLRAQLDTMQQQGSFRTLPLDALTHFVSGGLNETALWLANESAQPKALDETMEVLTVFLEGLKHSTISSSDASRVNRRG</sequence>
<gene>
    <name evidence="4" type="ORF">ACFQMJ_20865</name>
</gene>
<proteinExistence type="predicted"/>
<dbReference type="RefSeq" id="WP_378053737.1">
    <property type="nucleotide sequence ID" value="NZ_JBHMDN010000078.1"/>
</dbReference>
<dbReference type="Pfam" id="PF00440">
    <property type="entry name" value="TetR_N"/>
    <property type="match status" value="1"/>
</dbReference>
<dbReference type="InterPro" id="IPR001647">
    <property type="entry name" value="HTH_TetR"/>
</dbReference>
<comment type="caution">
    <text evidence="4">The sequence shown here is derived from an EMBL/GenBank/DDBJ whole genome shotgun (WGS) entry which is preliminary data.</text>
</comment>
<keyword evidence="5" id="KW-1185">Reference proteome</keyword>
<organism evidence="4 5">
    <name type="scientific">Cohnella cellulosilytica</name>
    <dbReference type="NCBI Taxonomy" id="986710"/>
    <lineage>
        <taxon>Bacteria</taxon>
        <taxon>Bacillati</taxon>
        <taxon>Bacillota</taxon>
        <taxon>Bacilli</taxon>
        <taxon>Bacillales</taxon>
        <taxon>Paenibacillaceae</taxon>
        <taxon>Cohnella</taxon>
    </lineage>
</organism>
<dbReference type="EMBL" id="JBHTAI010000013">
    <property type="protein sequence ID" value="MFC7150995.1"/>
    <property type="molecule type" value="Genomic_DNA"/>
</dbReference>
<evidence type="ECO:0000313" key="5">
    <source>
        <dbReference type="Proteomes" id="UP001596378"/>
    </source>
</evidence>
<keyword evidence="1 2" id="KW-0238">DNA-binding</keyword>
<dbReference type="InterPro" id="IPR049484">
    <property type="entry name" value="Rv0078-like_C"/>
</dbReference>
<dbReference type="Gene3D" id="1.10.357.10">
    <property type="entry name" value="Tetracycline Repressor, domain 2"/>
    <property type="match status" value="1"/>
</dbReference>
<evidence type="ECO:0000259" key="3">
    <source>
        <dbReference type="PROSITE" id="PS50977"/>
    </source>
</evidence>